<comment type="similarity">
    <text evidence="1">Belongs to the peptidase C14B family.</text>
</comment>
<dbReference type="Gene3D" id="3.40.50.12660">
    <property type="match status" value="1"/>
</dbReference>
<dbReference type="GO" id="GO:0006508">
    <property type="term" value="P:proteolysis"/>
    <property type="evidence" value="ECO:0007669"/>
    <property type="project" value="InterPro"/>
</dbReference>
<name>A0A164XUL9_9AGAM</name>
<dbReference type="OrthoDB" id="3223806at2759"/>
<accession>A0A164XUL9</accession>
<reference evidence="3 4" key="1">
    <citation type="journal article" date="2016" name="Mol. Biol. Evol.">
        <title>Comparative Genomics of Early-Diverging Mushroom-Forming Fungi Provides Insights into the Origins of Lignocellulose Decay Capabilities.</title>
        <authorList>
            <person name="Nagy L.G."/>
            <person name="Riley R."/>
            <person name="Tritt A."/>
            <person name="Adam C."/>
            <person name="Daum C."/>
            <person name="Floudas D."/>
            <person name="Sun H."/>
            <person name="Yadav J.S."/>
            <person name="Pangilinan J."/>
            <person name="Larsson K.H."/>
            <person name="Matsuura K."/>
            <person name="Barry K."/>
            <person name="Labutti K."/>
            <person name="Kuo R."/>
            <person name="Ohm R.A."/>
            <person name="Bhattacharya S.S."/>
            <person name="Shirouzu T."/>
            <person name="Yoshinaga Y."/>
            <person name="Martin F.M."/>
            <person name="Grigoriev I.V."/>
            <person name="Hibbett D.S."/>
        </authorList>
    </citation>
    <scope>NUCLEOTIDE SEQUENCE [LARGE SCALE GENOMIC DNA]</scope>
    <source>
        <strain evidence="3 4">HHB9708</strain>
    </source>
</reference>
<dbReference type="Proteomes" id="UP000076722">
    <property type="component" value="Unassembled WGS sequence"/>
</dbReference>
<evidence type="ECO:0000313" key="4">
    <source>
        <dbReference type="Proteomes" id="UP000076722"/>
    </source>
</evidence>
<dbReference type="GO" id="GO:0005737">
    <property type="term" value="C:cytoplasm"/>
    <property type="evidence" value="ECO:0007669"/>
    <property type="project" value="TreeGrafter"/>
</dbReference>
<dbReference type="Pfam" id="PF00656">
    <property type="entry name" value="Peptidase_C14"/>
    <property type="match status" value="1"/>
</dbReference>
<evidence type="ECO:0000259" key="2">
    <source>
        <dbReference type="Pfam" id="PF00656"/>
    </source>
</evidence>
<dbReference type="PANTHER" id="PTHR48104">
    <property type="entry name" value="METACASPASE-4"/>
    <property type="match status" value="1"/>
</dbReference>
<evidence type="ECO:0000313" key="3">
    <source>
        <dbReference type="EMBL" id="KZS96305.1"/>
    </source>
</evidence>
<dbReference type="PANTHER" id="PTHR48104:SF30">
    <property type="entry name" value="METACASPASE-1"/>
    <property type="match status" value="1"/>
</dbReference>
<proteinExistence type="inferred from homology"/>
<sequence>MSTPTATTGSQGDSHKVVRPGKRRAVIVSIRYSGLERDLHELDGSTYTWKLSLGGNYETARALRDLLKTPVYGYLEEDITLLLDDGEHLPPTADNILASMVKLVDGAEPGDRFVFYFAGHGWQRVVVDDPDEEDGLDELILPIDFSSTGRYIVDDEIYELLVKRLPPGCRLTGIFDCCHSGTVMDLKHNYQAQLSEDSSPHMTILTVEKTPTVLSSRGRLRNLTKQGRFKALIPKKNQDRDLLRNVVQDASDSRYSKVLNKNVMISSKFGKASQPYRPTHIFGELSKPLSPRLETEGGEALDPVLDPKLDKAILPSVVLSLGACHDSEISVENTKGEAMGKFLIDFLVQKPEASIMDVLEELSKRMTQASNQYRRYLLSQGSEEPFEGIHPQLGSLWPLDKEAFDTVFTF</sequence>
<protein>
    <recommendedName>
        <fullName evidence="2">Peptidase C14 caspase domain-containing protein</fullName>
    </recommendedName>
</protein>
<organism evidence="3 4">
    <name type="scientific">Sistotremastrum niveocremeum HHB9708</name>
    <dbReference type="NCBI Taxonomy" id="1314777"/>
    <lineage>
        <taxon>Eukaryota</taxon>
        <taxon>Fungi</taxon>
        <taxon>Dikarya</taxon>
        <taxon>Basidiomycota</taxon>
        <taxon>Agaricomycotina</taxon>
        <taxon>Agaricomycetes</taxon>
        <taxon>Sistotremastrales</taxon>
        <taxon>Sistotremastraceae</taxon>
        <taxon>Sertulicium</taxon>
        <taxon>Sertulicium niveocremeum</taxon>
    </lineage>
</organism>
<keyword evidence="4" id="KW-1185">Reference proteome</keyword>
<evidence type="ECO:0000256" key="1">
    <source>
        <dbReference type="ARBA" id="ARBA00009005"/>
    </source>
</evidence>
<feature type="domain" description="Peptidase C14 caspase" evidence="2">
    <location>
        <begin position="50"/>
        <end position="371"/>
    </location>
</feature>
<dbReference type="GO" id="GO:0004197">
    <property type="term" value="F:cysteine-type endopeptidase activity"/>
    <property type="evidence" value="ECO:0007669"/>
    <property type="project" value="InterPro"/>
</dbReference>
<dbReference type="AlphaFoldDB" id="A0A164XUL9"/>
<dbReference type="InterPro" id="IPR011600">
    <property type="entry name" value="Pept_C14_caspase"/>
</dbReference>
<dbReference type="EMBL" id="KV419399">
    <property type="protein sequence ID" value="KZS96305.1"/>
    <property type="molecule type" value="Genomic_DNA"/>
</dbReference>
<gene>
    <name evidence="3" type="ORF">SISNIDRAFT_450978</name>
</gene>
<dbReference type="InterPro" id="IPR050452">
    <property type="entry name" value="Metacaspase"/>
</dbReference>